<dbReference type="AlphaFoldDB" id="A0A7N2LJZ0"/>
<evidence type="ECO:0000259" key="3">
    <source>
        <dbReference type="Pfam" id="PF00561"/>
    </source>
</evidence>
<reference evidence="4" key="2">
    <citation type="submission" date="2021-01" db="UniProtKB">
        <authorList>
            <consortium name="EnsemblPlants"/>
        </authorList>
    </citation>
    <scope>IDENTIFICATION</scope>
</reference>
<dbReference type="PANTHER" id="PTHR10992:SF1025">
    <property type="entry name" value="METHYLESTERASE 15, CHLOROPLASTIC-RELATED"/>
    <property type="match status" value="1"/>
</dbReference>
<dbReference type="EMBL" id="LRBV02000004">
    <property type="status" value="NOT_ANNOTATED_CDS"/>
    <property type="molecule type" value="Genomic_DNA"/>
</dbReference>
<dbReference type="InterPro" id="IPR000073">
    <property type="entry name" value="AB_hydrolase_1"/>
</dbReference>
<keyword evidence="5" id="KW-1185">Reference proteome</keyword>
<dbReference type="Proteomes" id="UP000594261">
    <property type="component" value="Chromosome 4"/>
</dbReference>
<dbReference type="InterPro" id="IPR029058">
    <property type="entry name" value="AB_hydrolase_fold"/>
</dbReference>
<dbReference type="PANTHER" id="PTHR10992">
    <property type="entry name" value="METHYLESTERASE FAMILY MEMBER"/>
    <property type="match status" value="1"/>
</dbReference>
<proteinExistence type="predicted"/>
<keyword evidence="1" id="KW-0378">Hydrolase</keyword>
<sequence>MGNSWACFTPKGVTFTKKPSKRLPNSSSTKRTKKKDEKLEFDDALIHQQALAAAFLFHQHQQNGSLPLNLNRSTSVVYPSTATPKKLPKSSSSRQRSRTNHSPIQPLQLVNKDLNTDGLETIHFVLVHGGGFGAWCWYKTITLLEESGYRVDAVDLAGSGIHTFDTNRITSLAQYVKPLTDMLEKLGDGEKVILVGHDFGGACISYVMELFPSKISKAIFIAAAMLSSGQSSLDMFSQPTGSNDLMQQAQIFLYTNGKDQPPTAIDLDKDLVKEFLFNQSPAKDVALSLVSMRPIPFAPVIEKLSLSDVNYGSVRQFYIGTHEDCAIPVALQENMIKTNPPEQVILARHDFGGACISYVMELFPSKISKAIFIAAAMLSSGQSSLDMFSQQTGSNILIRQAPKFLYTNGKDQPPTAIDLDKDLVKDFLFNQSPAKEVALSLVSMRPIRFAPVIEKLSLSDVNYGCVRRFFIGTHKDCAIPVALRENMINIPQNRFFGLKVLIMHLSSQGLSPCTKF</sequence>
<dbReference type="GO" id="GO:0009696">
    <property type="term" value="P:salicylic acid metabolic process"/>
    <property type="evidence" value="ECO:0007669"/>
    <property type="project" value="TreeGrafter"/>
</dbReference>
<evidence type="ECO:0000313" key="4">
    <source>
        <dbReference type="EnsemblPlants" id="QL04p074521:mrna"/>
    </source>
</evidence>
<evidence type="ECO:0000256" key="1">
    <source>
        <dbReference type="ARBA" id="ARBA00022801"/>
    </source>
</evidence>
<accession>A0A7N2LJZ0</accession>
<dbReference type="InParanoid" id="A0A7N2LJZ0"/>
<reference evidence="4 5" key="1">
    <citation type="journal article" date="2016" name="G3 (Bethesda)">
        <title>First Draft Assembly and Annotation of the Genome of a California Endemic Oak Quercus lobata Nee (Fagaceae).</title>
        <authorList>
            <person name="Sork V.L."/>
            <person name="Fitz-Gibbon S.T."/>
            <person name="Puiu D."/>
            <person name="Crepeau M."/>
            <person name="Gugger P.F."/>
            <person name="Sherman R."/>
            <person name="Stevens K."/>
            <person name="Langley C.H."/>
            <person name="Pellegrini M."/>
            <person name="Salzberg S.L."/>
        </authorList>
    </citation>
    <scope>NUCLEOTIDE SEQUENCE [LARGE SCALE GENOMIC DNA]</scope>
    <source>
        <strain evidence="4 5">cv. SW786</strain>
    </source>
</reference>
<feature type="region of interest" description="Disordered" evidence="2">
    <location>
        <begin position="16"/>
        <end position="36"/>
    </location>
</feature>
<feature type="region of interest" description="Disordered" evidence="2">
    <location>
        <begin position="79"/>
        <end position="104"/>
    </location>
</feature>
<dbReference type="GO" id="GO:0080031">
    <property type="term" value="F:methyl salicylate esterase activity"/>
    <property type="evidence" value="ECO:0007669"/>
    <property type="project" value="TreeGrafter"/>
</dbReference>
<dbReference type="OMA" id="CISHEQE"/>
<dbReference type="Pfam" id="PF00561">
    <property type="entry name" value="Abhydrolase_1"/>
    <property type="match status" value="1"/>
</dbReference>
<dbReference type="InterPro" id="IPR045889">
    <property type="entry name" value="MES/HNL"/>
</dbReference>
<evidence type="ECO:0000313" key="5">
    <source>
        <dbReference type="Proteomes" id="UP000594261"/>
    </source>
</evidence>
<dbReference type="GO" id="GO:0080030">
    <property type="term" value="F:methyl indole-3-acetate esterase activity"/>
    <property type="evidence" value="ECO:0007669"/>
    <property type="project" value="TreeGrafter"/>
</dbReference>
<dbReference type="GO" id="GO:0080032">
    <property type="term" value="F:methyl jasmonate esterase activity"/>
    <property type="evidence" value="ECO:0007669"/>
    <property type="project" value="TreeGrafter"/>
</dbReference>
<dbReference type="FunFam" id="3.40.50.1820:FF:000025">
    <property type="entry name" value="putative methylesterase 11, chloroplastic"/>
    <property type="match status" value="1"/>
</dbReference>
<dbReference type="EnsemblPlants" id="QL04p074521:mrna">
    <property type="protein sequence ID" value="QL04p074521:mrna"/>
    <property type="gene ID" value="QL04p074521"/>
</dbReference>
<feature type="domain" description="AB hydrolase-1" evidence="3">
    <location>
        <begin position="123"/>
        <end position="230"/>
    </location>
</feature>
<dbReference type="Gramene" id="QL04p074521:mrna">
    <property type="protein sequence ID" value="QL04p074521:mrna"/>
    <property type="gene ID" value="QL04p074521"/>
</dbReference>
<organism evidence="4 5">
    <name type="scientific">Quercus lobata</name>
    <name type="common">Valley oak</name>
    <dbReference type="NCBI Taxonomy" id="97700"/>
    <lineage>
        <taxon>Eukaryota</taxon>
        <taxon>Viridiplantae</taxon>
        <taxon>Streptophyta</taxon>
        <taxon>Embryophyta</taxon>
        <taxon>Tracheophyta</taxon>
        <taxon>Spermatophyta</taxon>
        <taxon>Magnoliopsida</taxon>
        <taxon>eudicotyledons</taxon>
        <taxon>Gunneridae</taxon>
        <taxon>Pentapetalae</taxon>
        <taxon>rosids</taxon>
        <taxon>fabids</taxon>
        <taxon>Fagales</taxon>
        <taxon>Fagaceae</taxon>
        <taxon>Quercus</taxon>
    </lineage>
</organism>
<name>A0A7N2LJZ0_QUELO</name>
<dbReference type="Gene3D" id="3.40.50.1820">
    <property type="entry name" value="alpha/beta hydrolase"/>
    <property type="match status" value="2"/>
</dbReference>
<dbReference type="GO" id="GO:0009694">
    <property type="term" value="P:jasmonic acid metabolic process"/>
    <property type="evidence" value="ECO:0007669"/>
    <property type="project" value="TreeGrafter"/>
</dbReference>
<protein>
    <recommendedName>
        <fullName evidence="3">AB hydrolase-1 domain-containing protein</fullName>
    </recommendedName>
</protein>
<dbReference type="SUPFAM" id="SSF53474">
    <property type="entry name" value="alpha/beta-Hydrolases"/>
    <property type="match status" value="2"/>
</dbReference>
<evidence type="ECO:0000256" key="2">
    <source>
        <dbReference type="SAM" id="MobiDB-lite"/>
    </source>
</evidence>